<dbReference type="GeneID" id="5716797"/>
<evidence type="ECO:0000256" key="1">
    <source>
        <dbReference type="ARBA" id="ARBA00023125"/>
    </source>
</evidence>
<evidence type="ECO:0000256" key="2">
    <source>
        <dbReference type="SAM" id="MobiDB-lite"/>
    </source>
</evidence>
<evidence type="ECO:0000313" key="5">
    <source>
        <dbReference type="Proteomes" id="UP000006906"/>
    </source>
</evidence>
<dbReference type="InterPro" id="IPR051187">
    <property type="entry name" value="Pre-mRNA_3'-end_processing_reg"/>
</dbReference>
<feature type="domain" description="Cas12f1-like TNB" evidence="3">
    <location>
        <begin position="1098"/>
        <end position="1162"/>
    </location>
</feature>
<feature type="compositionally biased region" description="Gly residues" evidence="2">
    <location>
        <begin position="617"/>
        <end position="626"/>
    </location>
</feature>
<dbReference type="RefSeq" id="XP_042924494.1">
    <property type="nucleotide sequence ID" value="XM_043063787.1"/>
</dbReference>
<keyword evidence="5" id="KW-1185">Reference proteome</keyword>
<feature type="compositionally biased region" description="Basic residues" evidence="2">
    <location>
        <begin position="627"/>
        <end position="637"/>
    </location>
</feature>
<keyword evidence="1" id="KW-0238">DNA-binding</keyword>
<proteinExistence type="predicted"/>
<dbReference type="PANTHER" id="PTHR13484:SF0">
    <property type="entry name" value="PRE-MRNA 3'-END-PROCESSING FACTOR FIP1"/>
    <property type="match status" value="1"/>
</dbReference>
<feature type="region of interest" description="Disordered" evidence="2">
    <location>
        <begin position="178"/>
        <end position="238"/>
    </location>
</feature>
<dbReference type="InParanoid" id="A0A2K3DRL2"/>
<dbReference type="Gramene" id="PNW83195">
    <property type="protein sequence ID" value="PNW83195"/>
    <property type="gene ID" value="CHLRE_06g310601v5"/>
</dbReference>
<sequence length="1353" mass="140426">MVRGKPAGAVKAPVLEAGLRGYCDSLERDNALQQFRVPQRTPLLQLLGWALRHGVLTGDEVAASTPLACQTRPCYLQPLLQHLPATLEPALERYVVASSLAGHRGSVILGIGANTAIGARSPSALAPSMRRRRAAASRHSTASTPATATVASLSDGDVLRDLQLAAAAAVFSGVPEWARPKPALPSARRQAAAGSGGGGGSGVGGAGGGGGGDGGGRGRSRSSSSGLGSIGNDSWSSSSSRFCVDPAWASLPQRHPEQQLVAAAGQAVAASGGHAVVASVAVGGAVDISIDAVTDALRQAASATSRRRYPAWHASLPTGHAAAASGLLARPRWLAGAGATTRPAAVAELRASTASAGQRAIAATRAQPRLAAAVTSAASSCSEAAAASMASASNNDVAAFCLENERTDASSTQLWELLNTQKLLKQAFLPEYYPSPRGTPLHPLLATVMTGPFTDVLPPAPDWQGVFKTPGCWHKPLDQLASKYLANVKVHVQARVRKRVEQHVRAMELQPDTPRGTKGLLIASVLGRPRPLIAHNQDYSQVMDFRTAMGAVGTEPPPKDPKYSHDLFLLHLHLARYGPKERSYLPVVKLGRRFCYVDGRVAAGLTGVSYECVESNSGGGGGGGTPRRGRRGGRRRGQAASGDAAAATIAVQLALAGLPGRQLPDAAPSGTPAAGAAGGPGLPLHAAAVAAAEQSQAQARAVAAARKIICEAAPAAAAAASSQDTEPSSNRHRSLAELWGLTPGQLAAKGKAERRRKRQLLRRAARAATKEEQPELRRHERQLGRRAVHRTVQILSMETDGLSARLTITRPQDVRPHIQPLPLSSGTIADAATTAAHPAAYRSSSSAAAGRVAASPSSATAAAAAAAAAGRVAASPSSATAAAAVAAAAGRVAASPSSTTAVAAAAAAAGRVAVSPSSRPAFAGIDEGCVKLLVVAYSHDGKTPPHVIVVTRSWYYHEMRYRELTAYGKDWRRQQRSGILVAHQALSASGGLYNCDPAKWRAYLAVQRQYWPALLQESVISKQFAQRRMLLLSNKRSAQDRAANRVMRALTHGLPKERPLVIGVGSASFSPTAGGGALAAPNTAMREALSRVAQRERQATGRSVKIVPVWEHRTTLCCSTCGAETQGAWVRRNGVLSRSGRIRHCMECGTSRDRDVQGARNMLRIVEDEYDGRGRPLYLCRQEHLPKPPPMAPAVPRCILPQLPDGLIEALDGRPRGTVAVIDALSALQAEGDVAAQRAAQAVAAAMDQQVEASGGNSLVGEPQLQAIDVRLAAGPPAEVMDAASGRPRGTVAVIDALSALQAEGDVAAQRAAQAVAAAMEQQVAEASGGNSLVGEPQLQAIDARLHRDSVLS</sequence>
<evidence type="ECO:0000259" key="3">
    <source>
        <dbReference type="Pfam" id="PF07282"/>
    </source>
</evidence>
<feature type="compositionally biased region" description="Low complexity" evidence="2">
    <location>
        <begin position="137"/>
        <end position="149"/>
    </location>
</feature>
<dbReference type="EMBL" id="CM008967">
    <property type="protein sequence ID" value="PNW83195.1"/>
    <property type="molecule type" value="Genomic_DNA"/>
</dbReference>
<dbReference type="Pfam" id="PF07282">
    <property type="entry name" value="Cas12f1-like_TNB"/>
    <property type="match status" value="1"/>
</dbReference>
<accession>A0A2K3DRL2</accession>
<reference evidence="4 5" key="1">
    <citation type="journal article" date="2007" name="Science">
        <title>The Chlamydomonas genome reveals the evolution of key animal and plant functions.</title>
        <authorList>
            <person name="Merchant S.S."/>
            <person name="Prochnik S.E."/>
            <person name="Vallon O."/>
            <person name="Harris E.H."/>
            <person name="Karpowicz S.J."/>
            <person name="Witman G.B."/>
            <person name="Terry A."/>
            <person name="Salamov A."/>
            <person name="Fritz-Laylin L.K."/>
            <person name="Marechal-Drouard L."/>
            <person name="Marshall W.F."/>
            <person name="Qu L.H."/>
            <person name="Nelson D.R."/>
            <person name="Sanderfoot A.A."/>
            <person name="Spalding M.H."/>
            <person name="Kapitonov V.V."/>
            <person name="Ren Q."/>
            <person name="Ferris P."/>
            <person name="Lindquist E."/>
            <person name="Shapiro H."/>
            <person name="Lucas S.M."/>
            <person name="Grimwood J."/>
            <person name="Schmutz J."/>
            <person name="Cardol P."/>
            <person name="Cerutti H."/>
            <person name="Chanfreau G."/>
            <person name="Chen C.L."/>
            <person name="Cognat V."/>
            <person name="Croft M.T."/>
            <person name="Dent R."/>
            <person name="Dutcher S."/>
            <person name="Fernandez E."/>
            <person name="Fukuzawa H."/>
            <person name="Gonzalez-Ballester D."/>
            <person name="Gonzalez-Halphen D."/>
            <person name="Hallmann A."/>
            <person name="Hanikenne M."/>
            <person name="Hippler M."/>
            <person name="Inwood W."/>
            <person name="Jabbari K."/>
            <person name="Kalanon M."/>
            <person name="Kuras R."/>
            <person name="Lefebvre P.A."/>
            <person name="Lemaire S.D."/>
            <person name="Lobanov A.V."/>
            <person name="Lohr M."/>
            <person name="Manuell A."/>
            <person name="Meier I."/>
            <person name="Mets L."/>
            <person name="Mittag M."/>
            <person name="Mittelmeier T."/>
            <person name="Moroney J.V."/>
            <person name="Moseley J."/>
            <person name="Napoli C."/>
            <person name="Nedelcu A.M."/>
            <person name="Niyogi K."/>
            <person name="Novoselov S.V."/>
            <person name="Paulsen I.T."/>
            <person name="Pazour G."/>
            <person name="Purton S."/>
            <person name="Ral J.P."/>
            <person name="Riano-Pachon D.M."/>
            <person name="Riekhof W."/>
            <person name="Rymarquis L."/>
            <person name="Schroda M."/>
            <person name="Stern D."/>
            <person name="Umen J."/>
            <person name="Willows R."/>
            <person name="Wilson N."/>
            <person name="Zimmer S.L."/>
            <person name="Allmer J."/>
            <person name="Balk J."/>
            <person name="Bisova K."/>
            <person name="Chen C.J."/>
            <person name="Elias M."/>
            <person name="Gendler K."/>
            <person name="Hauser C."/>
            <person name="Lamb M.R."/>
            <person name="Ledford H."/>
            <person name="Long J.C."/>
            <person name="Minagawa J."/>
            <person name="Page M.D."/>
            <person name="Pan J."/>
            <person name="Pootakham W."/>
            <person name="Roje S."/>
            <person name="Rose A."/>
            <person name="Stahlberg E."/>
            <person name="Terauchi A.M."/>
            <person name="Yang P."/>
            <person name="Ball S."/>
            <person name="Bowler C."/>
            <person name="Dieckmann C.L."/>
            <person name="Gladyshev V.N."/>
            <person name="Green P."/>
            <person name="Jorgensen R."/>
            <person name="Mayfield S."/>
            <person name="Mueller-Roeber B."/>
            <person name="Rajamani S."/>
            <person name="Sayre R.T."/>
            <person name="Brokstein P."/>
            <person name="Dubchak I."/>
            <person name="Goodstein D."/>
            <person name="Hornick L."/>
            <person name="Huang Y.W."/>
            <person name="Jhaveri J."/>
            <person name="Luo Y."/>
            <person name="Martinez D."/>
            <person name="Ngau W.C."/>
            <person name="Otillar B."/>
            <person name="Poliakov A."/>
            <person name="Porter A."/>
            <person name="Szajkowski L."/>
            <person name="Werner G."/>
            <person name="Zhou K."/>
            <person name="Grigoriev I.V."/>
            <person name="Rokhsar D.S."/>
            <person name="Grossman A.R."/>
        </authorList>
    </citation>
    <scope>NUCLEOTIDE SEQUENCE [LARGE SCALE GENOMIC DNA]</scope>
    <source>
        <strain evidence="5">CC-503</strain>
    </source>
</reference>
<feature type="region of interest" description="Disordered" evidence="2">
    <location>
        <begin position="764"/>
        <end position="784"/>
    </location>
</feature>
<feature type="compositionally biased region" description="Low complexity" evidence="2">
    <location>
        <begin position="221"/>
        <end position="238"/>
    </location>
</feature>
<name>A0A2K3DRL2_CHLRE</name>
<gene>
    <name evidence="4" type="ORF">CHLRE_06g310601v5</name>
</gene>
<dbReference type="GO" id="GO:0005847">
    <property type="term" value="C:mRNA cleavage and polyadenylation specificity factor complex"/>
    <property type="evidence" value="ECO:0000318"/>
    <property type="project" value="GO_Central"/>
</dbReference>
<feature type="compositionally biased region" description="Basic and acidic residues" evidence="2">
    <location>
        <begin position="768"/>
        <end position="783"/>
    </location>
</feature>
<dbReference type="GO" id="GO:0003677">
    <property type="term" value="F:DNA binding"/>
    <property type="evidence" value="ECO:0007669"/>
    <property type="project" value="UniProtKB-KW"/>
</dbReference>
<dbReference type="KEGG" id="cre:CHLRE_06g310601v5"/>
<evidence type="ECO:0000313" key="4">
    <source>
        <dbReference type="EMBL" id="PNW83195.1"/>
    </source>
</evidence>
<dbReference type="PANTHER" id="PTHR13484">
    <property type="entry name" value="FIP1-LIKE 1 PROTEIN"/>
    <property type="match status" value="1"/>
</dbReference>
<organism evidence="4 5">
    <name type="scientific">Chlamydomonas reinhardtii</name>
    <name type="common">Chlamydomonas smithii</name>
    <dbReference type="NCBI Taxonomy" id="3055"/>
    <lineage>
        <taxon>Eukaryota</taxon>
        <taxon>Viridiplantae</taxon>
        <taxon>Chlorophyta</taxon>
        <taxon>core chlorophytes</taxon>
        <taxon>Chlorophyceae</taxon>
        <taxon>CS clade</taxon>
        <taxon>Chlamydomonadales</taxon>
        <taxon>Chlamydomonadaceae</taxon>
        <taxon>Chlamydomonas</taxon>
    </lineage>
</organism>
<dbReference type="InterPro" id="IPR010095">
    <property type="entry name" value="Cas12f1-like_TNB"/>
</dbReference>
<feature type="compositionally biased region" description="Gly residues" evidence="2">
    <location>
        <begin position="194"/>
        <end position="217"/>
    </location>
</feature>
<dbReference type="Proteomes" id="UP000006906">
    <property type="component" value="Chromosome 6"/>
</dbReference>
<feature type="region of interest" description="Disordered" evidence="2">
    <location>
        <begin position="615"/>
        <end position="641"/>
    </location>
</feature>
<feature type="region of interest" description="Disordered" evidence="2">
    <location>
        <begin position="122"/>
        <end position="149"/>
    </location>
</feature>
<protein>
    <recommendedName>
        <fullName evidence="3">Cas12f1-like TNB domain-containing protein</fullName>
    </recommendedName>
</protein>